<dbReference type="InterPro" id="IPR007627">
    <property type="entry name" value="RNA_pol_sigma70_r2"/>
</dbReference>
<dbReference type="InterPro" id="IPR036388">
    <property type="entry name" value="WH-like_DNA-bd_sf"/>
</dbReference>
<dbReference type="InterPro" id="IPR013325">
    <property type="entry name" value="RNA_pol_sigma_r2"/>
</dbReference>
<evidence type="ECO:0000256" key="1">
    <source>
        <dbReference type="ARBA" id="ARBA00010641"/>
    </source>
</evidence>
<dbReference type="Pfam" id="PF08281">
    <property type="entry name" value="Sigma70_r4_2"/>
    <property type="match status" value="1"/>
</dbReference>
<dbReference type="PANTHER" id="PTHR43133">
    <property type="entry name" value="RNA POLYMERASE ECF-TYPE SIGMA FACTO"/>
    <property type="match status" value="1"/>
</dbReference>
<dbReference type="SUPFAM" id="SSF88659">
    <property type="entry name" value="Sigma3 and sigma4 domains of RNA polymerase sigma factors"/>
    <property type="match status" value="1"/>
</dbReference>
<dbReference type="GO" id="GO:0006352">
    <property type="term" value="P:DNA-templated transcription initiation"/>
    <property type="evidence" value="ECO:0007669"/>
    <property type="project" value="InterPro"/>
</dbReference>
<reference evidence="9 10" key="1">
    <citation type="submission" date="2020-08" db="EMBL/GenBank/DDBJ databases">
        <title>Genomic Encyclopedia of Type Strains, Phase IV (KMG-V): Genome sequencing to study the core and pangenomes of soil and plant-associated prokaryotes.</title>
        <authorList>
            <person name="Whitman W."/>
        </authorList>
    </citation>
    <scope>NUCLEOTIDE SEQUENCE [LARGE SCALE GENOMIC DNA]</scope>
    <source>
        <strain evidence="9 10">SEMIA 492</strain>
    </source>
</reference>
<protein>
    <recommendedName>
        <fullName evidence="6">RNA polymerase sigma factor</fullName>
    </recommendedName>
</protein>
<evidence type="ECO:0000256" key="6">
    <source>
        <dbReference type="RuleBase" id="RU000716"/>
    </source>
</evidence>
<dbReference type="InterPro" id="IPR013324">
    <property type="entry name" value="RNA_pol_sigma_r3/r4-like"/>
</dbReference>
<evidence type="ECO:0000256" key="4">
    <source>
        <dbReference type="ARBA" id="ARBA00023125"/>
    </source>
</evidence>
<comment type="similarity">
    <text evidence="1 6">Belongs to the sigma-70 factor family. ECF subfamily.</text>
</comment>
<dbReference type="RefSeq" id="WP_051264189.1">
    <property type="nucleotide sequence ID" value="NZ_JACIIG010000017.1"/>
</dbReference>
<dbReference type="OrthoDB" id="9780326at2"/>
<feature type="domain" description="RNA polymerase sigma factor 70 region 4 type 2" evidence="8">
    <location>
        <begin position="147"/>
        <end position="198"/>
    </location>
</feature>
<dbReference type="AlphaFoldDB" id="A0A7W7EP73"/>
<dbReference type="NCBIfam" id="TIGR02937">
    <property type="entry name" value="sigma70-ECF"/>
    <property type="match status" value="1"/>
</dbReference>
<dbReference type="Gene3D" id="1.10.10.10">
    <property type="entry name" value="Winged helix-like DNA-binding domain superfamily/Winged helix DNA-binding domain"/>
    <property type="match status" value="1"/>
</dbReference>
<feature type="domain" description="RNA polymerase sigma-70 region 2" evidence="7">
    <location>
        <begin position="38"/>
        <end position="103"/>
    </location>
</feature>
<comment type="caution">
    <text evidence="9">The sequence shown here is derived from an EMBL/GenBank/DDBJ whole genome shotgun (WGS) entry which is preliminary data.</text>
</comment>
<evidence type="ECO:0000259" key="8">
    <source>
        <dbReference type="Pfam" id="PF08281"/>
    </source>
</evidence>
<dbReference type="GO" id="GO:0003677">
    <property type="term" value="F:DNA binding"/>
    <property type="evidence" value="ECO:0007669"/>
    <property type="project" value="UniProtKB-KW"/>
</dbReference>
<dbReference type="EMBL" id="JACIIG010000017">
    <property type="protein sequence ID" value="MBB4570948.1"/>
    <property type="molecule type" value="Genomic_DNA"/>
</dbReference>
<evidence type="ECO:0000256" key="5">
    <source>
        <dbReference type="ARBA" id="ARBA00023163"/>
    </source>
</evidence>
<dbReference type="SUPFAM" id="SSF88946">
    <property type="entry name" value="Sigma2 domain of RNA polymerase sigma factors"/>
    <property type="match status" value="1"/>
</dbReference>
<dbReference type="NCBIfam" id="NF008888">
    <property type="entry name" value="PRK11922.1"/>
    <property type="match status" value="1"/>
</dbReference>
<accession>A0A7W7EP73</accession>
<evidence type="ECO:0000256" key="3">
    <source>
        <dbReference type="ARBA" id="ARBA00023082"/>
    </source>
</evidence>
<dbReference type="InterPro" id="IPR039425">
    <property type="entry name" value="RNA_pol_sigma-70-like"/>
</dbReference>
<dbReference type="PROSITE" id="PS01063">
    <property type="entry name" value="SIGMA70_ECF"/>
    <property type="match status" value="1"/>
</dbReference>
<evidence type="ECO:0000259" key="7">
    <source>
        <dbReference type="Pfam" id="PF04542"/>
    </source>
</evidence>
<dbReference type="InterPro" id="IPR014284">
    <property type="entry name" value="RNA_pol_sigma-70_dom"/>
</dbReference>
<dbReference type="Proteomes" id="UP000543836">
    <property type="component" value="Unassembled WGS sequence"/>
</dbReference>
<dbReference type="Pfam" id="PF04542">
    <property type="entry name" value="Sigma70_r2"/>
    <property type="match status" value="1"/>
</dbReference>
<dbReference type="PANTHER" id="PTHR43133:SF51">
    <property type="entry name" value="RNA POLYMERASE SIGMA FACTOR"/>
    <property type="match status" value="1"/>
</dbReference>
<keyword evidence="3 6" id="KW-0731">Sigma factor</keyword>
<dbReference type="InterPro" id="IPR013249">
    <property type="entry name" value="RNA_pol_sigma70_r4_t2"/>
</dbReference>
<organism evidence="9 10">
    <name type="scientific">Rhizobium leucaenae</name>
    <dbReference type="NCBI Taxonomy" id="29450"/>
    <lineage>
        <taxon>Bacteria</taxon>
        <taxon>Pseudomonadati</taxon>
        <taxon>Pseudomonadota</taxon>
        <taxon>Alphaproteobacteria</taxon>
        <taxon>Hyphomicrobiales</taxon>
        <taxon>Rhizobiaceae</taxon>
        <taxon>Rhizobium/Agrobacterium group</taxon>
        <taxon>Rhizobium</taxon>
    </lineage>
</organism>
<evidence type="ECO:0000256" key="2">
    <source>
        <dbReference type="ARBA" id="ARBA00023015"/>
    </source>
</evidence>
<evidence type="ECO:0000313" key="9">
    <source>
        <dbReference type="EMBL" id="MBB4570948.1"/>
    </source>
</evidence>
<keyword evidence="5 6" id="KW-0804">Transcription</keyword>
<keyword evidence="4 6" id="KW-0238">DNA-binding</keyword>
<dbReference type="CDD" id="cd06171">
    <property type="entry name" value="Sigma70_r4"/>
    <property type="match status" value="1"/>
</dbReference>
<dbReference type="InterPro" id="IPR000838">
    <property type="entry name" value="RNA_pol_sigma70_ECF_CS"/>
</dbReference>
<name>A0A7W7EP73_9HYPH</name>
<proteinExistence type="inferred from homology"/>
<evidence type="ECO:0000313" key="10">
    <source>
        <dbReference type="Proteomes" id="UP000543836"/>
    </source>
</evidence>
<dbReference type="Gene3D" id="1.10.1740.10">
    <property type="match status" value="1"/>
</dbReference>
<sequence>MRAAPAATKRHQPDPSSYSEAELIARAKAGDEDAIRIIVQRNNQRLFRTARAIVGNDTEAEDVVQATYVQAFINLAAFRGGSKLSTWLTRIALNEAFARMHRRRDFTGLEEIDMQSKTSGGGLLYFPSSLASADPEAELARNQTRHLLEHAVDALPDEFRTVFILRDVEGFSTDETASLLGIKPETTKTRLHRARKMMRLSIEKQFSGAFSALFPFDGARCADMADRVITALRMMHGGKKDPSAPPSGGITQ</sequence>
<gene>
    <name evidence="9" type="ORF">GGE60_005105</name>
</gene>
<keyword evidence="10" id="KW-1185">Reference proteome</keyword>
<keyword evidence="2 6" id="KW-0805">Transcription regulation</keyword>
<dbReference type="GO" id="GO:0016987">
    <property type="term" value="F:sigma factor activity"/>
    <property type="evidence" value="ECO:0007669"/>
    <property type="project" value="UniProtKB-KW"/>
</dbReference>